<accession>A9A6W0</accession>
<dbReference type="eggNOG" id="arCOG03235">
    <property type="taxonomic scope" value="Archaea"/>
</dbReference>
<gene>
    <name evidence="2" type="ordered locus">MmarC6_0571</name>
</gene>
<keyword evidence="2" id="KW-0378">Hydrolase</keyword>
<dbReference type="GO" id="GO:0004519">
    <property type="term" value="F:endonuclease activity"/>
    <property type="evidence" value="ECO:0007669"/>
    <property type="project" value="UniProtKB-KW"/>
</dbReference>
<dbReference type="EMBL" id="CP000867">
    <property type="protein sequence ID" value="ABX01388.1"/>
    <property type="molecule type" value="Genomic_DNA"/>
</dbReference>
<dbReference type="PhylomeDB" id="A9A6W0"/>
<feature type="domain" description="Endonuclease GajA/Old nuclease/RecF-like AAA" evidence="1">
    <location>
        <begin position="4"/>
        <end position="390"/>
    </location>
</feature>
<dbReference type="OrthoDB" id="255259at2157"/>
<dbReference type="PANTHER" id="PTHR43581:SF4">
    <property type="entry name" value="ATP_GTP PHOSPHATASE"/>
    <property type="match status" value="1"/>
</dbReference>
<organism evidence="2">
    <name type="scientific">Methanococcus maripaludis (strain C6 / ATCC BAA-1332)</name>
    <dbReference type="NCBI Taxonomy" id="444158"/>
    <lineage>
        <taxon>Archaea</taxon>
        <taxon>Methanobacteriati</taxon>
        <taxon>Methanobacteriota</taxon>
        <taxon>Methanomada group</taxon>
        <taxon>Methanococci</taxon>
        <taxon>Methanococcales</taxon>
        <taxon>Methanococcaceae</taxon>
        <taxon>Methanococcus</taxon>
    </lineage>
</organism>
<evidence type="ECO:0000259" key="1">
    <source>
        <dbReference type="Pfam" id="PF13175"/>
    </source>
</evidence>
<protein>
    <submittedName>
        <fullName evidence="2">ATP-dependent endonuclease of the OLD family-like protein</fullName>
    </submittedName>
</protein>
<reference evidence="2" key="1">
    <citation type="submission" date="2007-10" db="EMBL/GenBank/DDBJ databases">
        <title>Complete sequence of Methanococcus maripaludis C6.</title>
        <authorList>
            <consortium name="US DOE Joint Genome Institute"/>
            <person name="Copeland A."/>
            <person name="Lucas S."/>
            <person name="Lapidus A."/>
            <person name="Barry K."/>
            <person name="Glavina del Rio T."/>
            <person name="Dalin E."/>
            <person name="Tice H."/>
            <person name="Pitluck S."/>
            <person name="Clum A."/>
            <person name="Schmutz J."/>
            <person name="Larimer F."/>
            <person name="Land M."/>
            <person name="Hauser L."/>
            <person name="Kyrpides N."/>
            <person name="Mikhailova N."/>
            <person name="Sieprawska-Lupa M."/>
            <person name="Whitman W.B."/>
            <person name="Richardson P."/>
        </authorList>
    </citation>
    <scope>NUCLEOTIDE SEQUENCE [LARGE SCALE GENOMIC DNA]</scope>
    <source>
        <strain evidence="2">C6</strain>
    </source>
</reference>
<dbReference type="KEGG" id="mmx:MmarC6_0571"/>
<evidence type="ECO:0000313" key="2">
    <source>
        <dbReference type="EMBL" id="ABX01388.1"/>
    </source>
</evidence>
<dbReference type="PANTHER" id="PTHR43581">
    <property type="entry name" value="ATP/GTP PHOSPHATASE"/>
    <property type="match status" value="1"/>
</dbReference>
<dbReference type="InterPro" id="IPR027417">
    <property type="entry name" value="P-loop_NTPase"/>
</dbReference>
<dbReference type="HOGENOM" id="CLU_022180_1_0_2"/>
<dbReference type="STRING" id="444158.MmarC6_0571"/>
<dbReference type="Gene3D" id="3.40.50.300">
    <property type="entry name" value="P-loop containing nucleotide triphosphate hydrolases"/>
    <property type="match status" value="2"/>
</dbReference>
<dbReference type="InterPro" id="IPR051396">
    <property type="entry name" value="Bact_Antivir_Def_Nuclease"/>
</dbReference>
<keyword evidence="2" id="KW-0255">Endonuclease</keyword>
<name>A9A6W0_METM6</name>
<dbReference type="Pfam" id="PF13175">
    <property type="entry name" value="AAA_15"/>
    <property type="match status" value="1"/>
</dbReference>
<keyword evidence="2" id="KW-0540">Nuclease</keyword>
<proteinExistence type="predicted"/>
<sequence>MADLTKFRIKNYKSIKDSGDVYLSPDNITILAGMNESGKTSVLEALEDFNVGKTVRESAKPICGNLDPEISLFFKLNVEELEKISKDISNIYLSNDFSKNIELEVKKVGSTYFLENNDIYSCLEDYNIGIINTLVEIENEINTLSKNIDVIFPTEFNSVEEFRKIMDQKIKDGKSKITDDFNEKIKTQLNALFDEAQKYTLYFLDIDKTLINYIENVVKKEYIPNFIIFKTYKDSKIPNIIPFANLETDEFIKDLQKVSNLDINLIKSTDRQRKKNHHGAININLQEDYSKYWTQSESNLEITWDNNNVEFWVKEDNTSYTPEQRSKGKQWHLAFYIRITARSKEGKNNILLIDEPGLFLHAQAQEDIINKLEDASKTMSIIYTTHSPYLLNKLHRIKLVERDEENGTEIQNKCWKNSKEDTITPILTAIGENMAGGLRADKKNSFIVEGITDYLYIQAFKKLAKPKMDFEMVPGCGKNIASIASILVGWKLDPFFIFDNDKDGKGYKTELIKKLLIQEDKFFFISDQDGHTVENVLAEKDFKKLVLKDENIEFNNCLQEYLKGLNKSKTILAQNFLTNVENGEIKKGDLSKESLNNIQRIFKWISEQLKNSEN</sequence>
<dbReference type="AlphaFoldDB" id="A9A6W0"/>
<dbReference type="InterPro" id="IPR041685">
    <property type="entry name" value="AAA_GajA/Old/RecF-like"/>
</dbReference>
<dbReference type="SUPFAM" id="SSF52540">
    <property type="entry name" value="P-loop containing nucleoside triphosphate hydrolases"/>
    <property type="match status" value="1"/>
</dbReference>